<feature type="region of interest" description="Disordered" evidence="2">
    <location>
        <begin position="567"/>
        <end position="642"/>
    </location>
</feature>
<dbReference type="AlphaFoldDB" id="A0AAE1CJZ8"/>
<feature type="region of interest" description="Disordered" evidence="2">
    <location>
        <begin position="198"/>
        <end position="270"/>
    </location>
</feature>
<feature type="compositionally biased region" description="Basic and acidic residues" evidence="2">
    <location>
        <begin position="198"/>
        <end position="223"/>
    </location>
</feature>
<gene>
    <name evidence="4" type="ORF">RRG08_029620</name>
</gene>
<feature type="region of interest" description="Disordered" evidence="2">
    <location>
        <begin position="318"/>
        <end position="344"/>
    </location>
</feature>
<keyword evidence="5" id="KW-1185">Reference proteome</keyword>
<feature type="region of interest" description="Disordered" evidence="2">
    <location>
        <begin position="115"/>
        <end position="137"/>
    </location>
</feature>
<proteinExistence type="inferred from homology"/>
<feature type="compositionally biased region" description="Basic and acidic residues" evidence="2">
    <location>
        <begin position="464"/>
        <end position="487"/>
    </location>
</feature>
<feature type="compositionally biased region" description="Polar residues" evidence="2">
    <location>
        <begin position="121"/>
        <end position="134"/>
    </location>
</feature>
<dbReference type="EMBL" id="JAWDGP010007897">
    <property type="protein sequence ID" value="KAK3701148.1"/>
    <property type="molecule type" value="Genomic_DNA"/>
</dbReference>
<protein>
    <recommendedName>
        <fullName evidence="3">Centrosome-associated FAM110 C-terminal domain-containing protein</fullName>
    </recommendedName>
</protein>
<feature type="region of interest" description="Disordered" evidence="2">
    <location>
        <begin position="156"/>
        <end position="184"/>
    </location>
</feature>
<feature type="region of interest" description="Disordered" evidence="2">
    <location>
        <begin position="72"/>
        <end position="94"/>
    </location>
</feature>
<feature type="compositionally biased region" description="Basic and acidic residues" evidence="2">
    <location>
        <begin position="331"/>
        <end position="344"/>
    </location>
</feature>
<feature type="domain" description="Centrosome-associated FAM110 C-terminal" evidence="3">
    <location>
        <begin position="636"/>
        <end position="766"/>
    </location>
</feature>
<dbReference type="PANTHER" id="PTHR14758">
    <property type="entry name" value="AGAP005440-PA"/>
    <property type="match status" value="1"/>
</dbReference>
<comment type="similarity">
    <text evidence="1">Belongs to the FAM110 family.</text>
</comment>
<name>A0AAE1CJZ8_9GAST</name>
<dbReference type="PANTHER" id="PTHR14758:SF1">
    <property type="entry name" value="CENTROSOME-ASSOCIATED FAM110 C-TERMINAL DOMAIN-CONTAINING PROTEIN"/>
    <property type="match status" value="1"/>
</dbReference>
<dbReference type="InterPro" id="IPR025741">
    <property type="entry name" value="FAM110_C"/>
</dbReference>
<feature type="region of interest" description="Disordered" evidence="2">
    <location>
        <begin position="677"/>
        <end position="697"/>
    </location>
</feature>
<dbReference type="Pfam" id="PF14160">
    <property type="entry name" value="FAM110_C"/>
    <property type="match status" value="1"/>
</dbReference>
<feature type="region of interest" description="Disordered" evidence="2">
    <location>
        <begin position="459"/>
        <end position="487"/>
    </location>
</feature>
<dbReference type="InterPro" id="IPR025740">
    <property type="entry name" value="FAM110"/>
</dbReference>
<feature type="compositionally biased region" description="Low complexity" evidence="2">
    <location>
        <begin position="582"/>
        <end position="603"/>
    </location>
</feature>
<organism evidence="4 5">
    <name type="scientific">Elysia crispata</name>
    <name type="common">lettuce slug</name>
    <dbReference type="NCBI Taxonomy" id="231223"/>
    <lineage>
        <taxon>Eukaryota</taxon>
        <taxon>Metazoa</taxon>
        <taxon>Spiralia</taxon>
        <taxon>Lophotrochozoa</taxon>
        <taxon>Mollusca</taxon>
        <taxon>Gastropoda</taxon>
        <taxon>Heterobranchia</taxon>
        <taxon>Euthyneura</taxon>
        <taxon>Panpulmonata</taxon>
        <taxon>Sacoglossa</taxon>
        <taxon>Placobranchoidea</taxon>
        <taxon>Plakobranchidae</taxon>
        <taxon>Elysia</taxon>
    </lineage>
</organism>
<feature type="compositionally biased region" description="Gly residues" evidence="2">
    <location>
        <begin position="614"/>
        <end position="628"/>
    </location>
</feature>
<evidence type="ECO:0000256" key="1">
    <source>
        <dbReference type="ARBA" id="ARBA00010576"/>
    </source>
</evidence>
<feature type="compositionally biased region" description="Basic residues" evidence="2">
    <location>
        <begin position="77"/>
        <end position="86"/>
    </location>
</feature>
<evidence type="ECO:0000256" key="2">
    <source>
        <dbReference type="SAM" id="MobiDB-lite"/>
    </source>
</evidence>
<evidence type="ECO:0000313" key="5">
    <source>
        <dbReference type="Proteomes" id="UP001283361"/>
    </source>
</evidence>
<evidence type="ECO:0000259" key="3">
    <source>
        <dbReference type="Pfam" id="PF14160"/>
    </source>
</evidence>
<evidence type="ECO:0000313" key="4">
    <source>
        <dbReference type="EMBL" id="KAK3701148.1"/>
    </source>
</evidence>
<comment type="caution">
    <text evidence="4">The sequence shown here is derived from an EMBL/GenBank/DDBJ whole genome shotgun (WGS) entry which is preliminary data.</text>
</comment>
<feature type="compositionally biased region" description="Polar residues" evidence="2">
    <location>
        <begin position="243"/>
        <end position="270"/>
    </location>
</feature>
<dbReference type="Proteomes" id="UP001283361">
    <property type="component" value="Unassembled WGS sequence"/>
</dbReference>
<reference evidence="4" key="1">
    <citation type="journal article" date="2023" name="G3 (Bethesda)">
        <title>A reference genome for the long-term kleptoplast-retaining sea slug Elysia crispata morphotype clarki.</title>
        <authorList>
            <person name="Eastman K.E."/>
            <person name="Pendleton A.L."/>
            <person name="Shaikh M.A."/>
            <person name="Suttiyut T."/>
            <person name="Ogas R."/>
            <person name="Tomko P."/>
            <person name="Gavelis G."/>
            <person name="Widhalm J.R."/>
            <person name="Wisecaver J.H."/>
        </authorList>
    </citation>
    <scope>NUCLEOTIDE SEQUENCE</scope>
    <source>
        <strain evidence="4">ECLA1</strain>
    </source>
</reference>
<accession>A0AAE1CJZ8</accession>
<feature type="region of interest" description="Disordered" evidence="2">
    <location>
        <begin position="769"/>
        <end position="788"/>
    </location>
</feature>
<sequence>MSLLVTSCTMGKQPDRLLHKGPDYLRTRTNHGIFSSENRKSAVELLAASKAQFYTIRDRTILDRGQDLAVTDGQHNRYSKQKHRRSNNTPITCRSKSEHNLSQLQLHEHAEDRDLQKGNDNDLNNNSSRVTQSTQDKRDCITTTVALVEGTRNLSLETSSPVVKSRSAYTNHRTVSKDSNNALGSTEEIPVSFHIKPAGKDSSFKVKNDVKTKPEPCPREPKAKPVPPPRRRSPRVLTKQSHEGQSSPSLNSKSGCKISTQINSGNSTHNAALENKSSLSIKTCPGNQSQSTSHSYSTDVFTSTASINFCVPVQTTNKTPVAKPKIPPRPRKLDATTHRAGTHKKELVTSDDCVEIAEDITEKRKNSLVEILTKRFTSLSASKPSDETDCGKNIQEGYSDKPQHLFKATPVFIGESENSQRVNTLKASPIPDSSLTTISVPPRIWESNRAFNCHENVSRTGRKRCPDNEHSNDSYSKREKRSNDSCKVRKPNLALGVKKTEKFTQRDQSVAVIYSHHSATKSEMSIESAEQAVSESEISAIPLATMESEKDQCCGGDEVAEGQEIIRRNSSRSGRLDPGDASQSSGGSGQRHSSGGYSSSVPRSHSDISFRLGSGSGMGGASGEGQGGQHSRDSSIVSSHSRLSRASVGADLENFFNQMGLEMGVLEPMARLRELQNSGSTGGDRIPAGDASTFGSMSSLDSQDAASICSTYSRSEHDCVGTGGLSLGASGGAEGTSVATGHHQQQTSIVERNARIIKWLCNVRKAIKGGQSKADGGGSSSGTATGKA</sequence>